<dbReference type="InterPro" id="IPR036513">
    <property type="entry name" value="STAS_dom_sf"/>
</dbReference>
<gene>
    <name evidence="4" type="ORF">RYX56_16920</name>
</gene>
<organism evidence="4 5">
    <name type="scientific">Alkalihalophilus lindianensis</name>
    <dbReference type="NCBI Taxonomy" id="1630542"/>
    <lineage>
        <taxon>Bacteria</taxon>
        <taxon>Bacillati</taxon>
        <taxon>Bacillota</taxon>
        <taxon>Bacilli</taxon>
        <taxon>Bacillales</taxon>
        <taxon>Bacillaceae</taxon>
        <taxon>Alkalihalophilus</taxon>
    </lineage>
</organism>
<feature type="domain" description="PAS" evidence="1">
    <location>
        <begin position="25"/>
        <end position="78"/>
    </location>
</feature>
<evidence type="ECO:0000313" key="5">
    <source>
        <dbReference type="Proteomes" id="UP001287282"/>
    </source>
</evidence>
<dbReference type="CDD" id="cd07041">
    <property type="entry name" value="STAS_RsbR_RsbS_like"/>
    <property type="match status" value="1"/>
</dbReference>
<dbReference type="RefSeq" id="WP_317123222.1">
    <property type="nucleotide sequence ID" value="NZ_JAWJBA010000006.1"/>
</dbReference>
<dbReference type="SUPFAM" id="SSF55785">
    <property type="entry name" value="PYP-like sensor domain (PAS domain)"/>
    <property type="match status" value="1"/>
</dbReference>
<dbReference type="PANTHER" id="PTHR33745:SF8">
    <property type="entry name" value="BLUE-LIGHT PHOTORECEPTOR"/>
    <property type="match status" value="1"/>
</dbReference>
<accession>A0ABU3XDU1</accession>
<dbReference type="EMBL" id="JAWJBA010000006">
    <property type="protein sequence ID" value="MDV2686052.1"/>
    <property type="molecule type" value="Genomic_DNA"/>
</dbReference>
<comment type="caution">
    <text evidence="4">The sequence shown here is derived from an EMBL/GenBank/DDBJ whole genome shotgun (WGS) entry which is preliminary data.</text>
</comment>
<dbReference type="InterPro" id="IPR002645">
    <property type="entry name" value="STAS_dom"/>
</dbReference>
<keyword evidence="5" id="KW-1185">Reference proteome</keyword>
<evidence type="ECO:0000259" key="2">
    <source>
        <dbReference type="PROSITE" id="PS50113"/>
    </source>
</evidence>
<dbReference type="InterPro" id="IPR000014">
    <property type="entry name" value="PAS"/>
</dbReference>
<dbReference type="InterPro" id="IPR000700">
    <property type="entry name" value="PAS-assoc_C"/>
</dbReference>
<proteinExistence type="predicted"/>
<feature type="domain" description="STAS" evidence="3">
    <location>
        <begin position="138"/>
        <end position="250"/>
    </location>
</feature>
<dbReference type="PROSITE" id="PS50801">
    <property type="entry name" value="STAS"/>
    <property type="match status" value="1"/>
</dbReference>
<name>A0ABU3XDU1_9BACI</name>
<dbReference type="Gene3D" id="3.30.750.24">
    <property type="entry name" value="STAS domain"/>
    <property type="match status" value="1"/>
</dbReference>
<dbReference type="Pfam" id="PF13426">
    <property type="entry name" value="PAS_9"/>
    <property type="match status" value="1"/>
</dbReference>
<dbReference type="SUPFAM" id="SSF52091">
    <property type="entry name" value="SpoIIaa-like"/>
    <property type="match status" value="1"/>
</dbReference>
<sequence length="253" mass="28333">MMQTFISTETDLYKEIVEGTFESTIVHSDYEVLYVNEAAAQLLGAEKEDLIGAPVLDIFPVDAKERIADRIERGLSEGIVGELIEQAIITLDGRLIEVELSCHPFIYNDKRAILSVLRNITSRKEIEWELQKRVNELSTPIVPVLDGLSVIPLVGTIDFDRAEQLLNTLPIKIKSETDLTDIIIDFSGIYNMDELVIDFILKIDSIMRLLGVQPILTGIRPELAQKALVMGEELHSIKTMSTVKKALAHFKSA</sequence>
<dbReference type="InterPro" id="IPR035965">
    <property type="entry name" value="PAS-like_dom_sf"/>
</dbReference>
<protein>
    <submittedName>
        <fullName evidence="4">PAS domain S-box protein</fullName>
    </submittedName>
</protein>
<dbReference type="InterPro" id="IPR051932">
    <property type="entry name" value="Bact_StressResp_Reg"/>
</dbReference>
<dbReference type="SMART" id="SM00091">
    <property type="entry name" value="PAS"/>
    <property type="match status" value="1"/>
</dbReference>
<feature type="domain" description="PAC" evidence="2">
    <location>
        <begin position="82"/>
        <end position="132"/>
    </location>
</feature>
<dbReference type="Proteomes" id="UP001287282">
    <property type="component" value="Unassembled WGS sequence"/>
</dbReference>
<evidence type="ECO:0000259" key="3">
    <source>
        <dbReference type="PROSITE" id="PS50801"/>
    </source>
</evidence>
<dbReference type="Pfam" id="PF01740">
    <property type="entry name" value="STAS"/>
    <property type="match status" value="1"/>
</dbReference>
<dbReference type="NCBIfam" id="TIGR00229">
    <property type="entry name" value="sensory_box"/>
    <property type="match status" value="1"/>
</dbReference>
<evidence type="ECO:0000259" key="1">
    <source>
        <dbReference type="PROSITE" id="PS50112"/>
    </source>
</evidence>
<dbReference type="Gene3D" id="3.30.450.20">
    <property type="entry name" value="PAS domain"/>
    <property type="match status" value="1"/>
</dbReference>
<evidence type="ECO:0000313" key="4">
    <source>
        <dbReference type="EMBL" id="MDV2686052.1"/>
    </source>
</evidence>
<dbReference type="CDD" id="cd00130">
    <property type="entry name" value="PAS"/>
    <property type="match status" value="1"/>
</dbReference>
<dbReference type="PROSITE" id="PS50113">
    <property type="entry name" value="PAC"/>
    <property type="match status" value="1"/>
</dbReference>
<dbReference type="PROSITE" id="PS50112">
    <property type="entry name" value="PAS"/>
    <property type="match status" value="1"/>
</dbReference>
<dbReference type="PANTHER" id="PTHR33745">
    <property type="entry name" value="RSBT ANTAGONIST PROTEIN RSBS-RELATED"/>
    <property type="match status" value="1"/>
</dbReference>
<reference evidence="4 5" key="1">
    <citation type="submission" date="2023-10" db="EMBL/GenBank/DDBJ databases">
        <title>Screening of Alkalihalobacillus lindianensis BZ-TG-R113 and Its Alleviation of Salt Stress on Rapeseed Growth.</title>
        <authorList>
            <person name="Zhao B."/>
            <person name="Guo T."/>
        </authorList>
    </citation>
    <scope>NUCLEOTIDE SEQUENCE [LARGE SCALE GENOMIC DNA]</scope>
    <source>
        <strain evidence="4 5">BZ-TG-R113</strain>
    </source>
</reference>